<gene>
    <name evidence="1" type="ORF">FVF61_07205</name>
</gene>
<evidence type="ECO:0000313" key="2">
    <source>
        <dbReference type="Proteomes" id="UP000324550"/>
    </source>
</evidence>
<keyword evidence="2" id="KW-1185">Reference proteome</keyword>
<evidence type="ECO:0008006" key="3">
    <source>
        <dbReference type="Google" id="ProtNLM"/>
    </source>
</evidence>
<sequence>MKIVVNDANILIDLVELKLLPQFFALKFEFFTTSLILEELLEDQQIELETYIKQRILIVEEMSAIDLVAIKTIEKSKPKLSQQDCSAYHQATTKQSILITSDNVLRKYAIATNIHVHGHLWVFDQMVVQKTLTPLTASQKLTSLCETINTQLKLPKTECDKRHDLWNK</sequence>
<proteinExistence type="predicted"/>
<dbReference type="RefSeq" id="WP_148454832.1">
    <property type="nucleotide sequence ID" value="NZ_VSFC01000033.1"/>
</dbReference>
<name>A0A5D0G9V8_9FLAO</name>
<dbReference type="InterPro" id="IPR029060">
    <property type="entry name" value="PIN-like_dom_sf"/>
</dbReference>
<dbReference type="AlphaFoldDB" id="A0A5D0G9V8"/>
<dbReference type="Proteomes" id="UP000324550">
    <property type="component" value="Unassembled WGS sequence"/>
</dbReference>
<organism evidence="1 2">
    <name type="scientific">Formosa maritima</name>
    <dbReference type="NCBI Taxonomy" id="2592046"/>
    <lineage>
        <taxon>Bacteria</taxon>
        <taxon>Pseudomonadati</taxon>
        <taxon>Bacteroidota</taxon>
        <taxon>Flavobacteriia</taxon>
        <taxon>Flavobacteriales</taxon>
        <taxon>Flavobacteriaceae</taxon>
        <taxon>Formosa</taxon>
    </lineage>
</organism>
<dbReference type="Pfam" id="PF11848">
    <property type="entry name" value="DUF3368"/>
    <property type="match status" value="1"/>
</dbReference>
<dbReference type="InterPro" id="IPR021799">
    <property type="entry name" value="PIN-like_prokaryotic"/>
</dbReference>
<protein>
    <recommendedName>
        <fullName evidence="3">PIN domain-containing protein</fullName>
    </recommendedName>
</protein>
<dbReference type="Gene3D" id="3.40.50.1010">
    <property type="entry name" value="5'-nuclease"/>
    <property type="match status" value="1"/>
</dbReference>
<dbReference type="SUPFAM" id="SSF88723">
    <property type="entry name" value="PIN domain-like"/>
    <property type="match status" value="1"/>
</dbReference>
<accession>A0A5D0G9V8</accession>
<dbReference type="EMBL" id="VSFC01000033">
    <property type="protein sequence ID" value="TYA55695.1"/>
    <property type="molecule type" value="Genomic_DNA"/>
</dbReference>
<comment type="caution">
    <text evidence="1">The sequence shown here is derived from an EMBL/GenBank/DDBJ whole genome shotgun (WGS) entry which is preliminary data.</text>
</comment>
<dbReference type="OrthoDB" id="9810852at2"/>
<reference evidence="1 2" key="1">
    <citation type="submission" date="2019-08" db="EMBL/GenBank/DDBJ databases">
        <title>Formosa sediminis sp. nov., isolated from marine sediment.</title>
        <authorList>
            <person name="Cao W.R."/>
        </authorList>
    </citation>
    <scope>NUCLEOTIDE SEQUENCE [LARGE SCALE GENOMIC DNA]</scope>
    <source>
        <strain evidence="1 2">1494</strain>
    </source>
</reference>
<evidence type="ECO:0000313" key="1">
    <source>
        <dbReference type="EMBL" id="TYA55695.1"/>
    </source>
</evidence>